<sequence>MEEFRGKYPHELVTHLKSKQLHTAFVELYKLTLLVLTIPSTSASTERSFSALMRIKSFQRSTQGQERLSSLALMSIEKKLKEIRKSPTFHSDVIEEFSKKERRMEFTFKQCFYNWLEVNVLRDVRHVYSNFSPSIELAGDLNVKGGDWKTSVKFWSVQRLAWGLCARGPPDNCYHAHALRWHWCRHNAMIVHYDLTHLSSNSNDATYSQGGEGRIPRRTLEGQYGGKRPVERPWNRWEDMVQEDTTNLLRLQNWKVAARDREEWRGRIGEAMAQKWAEEP</sequence>
<reference evidence="2 3" key="1">
    <citation type="journal article" date="2022" name="Allergy">
        <title>Genome assembly and annotation of Periplaneta americana reveal a comprehensive cockroach allergen profile.</title>
        <authorList>
            <person name="Wang L."/>
            <person name="Xiong Q."/>
            <person name="Saelim N."/>
            <person name="Wang L."/>
            <person name="Nong W."/>
            <person name="Wan A.T."/>
            <person name="Shi M."/>
            <person name="Liu X."/>
            <person name="Cao Q."/>
            <person name="Hui J.H.L."/>
            <person name="Sookrung N."/>
            <person name="Leung T.F."/>
            <person name="Tungtrongchitr A."/>
            <person name="Tsui S.K.W."/>
        </authorList>
    </citation>
    <scope>NUCLEOTIDE SEQUENCE [LARGE SCALE GENOMIC DNA]</scope>
    <source>
        <strain evidence="2">PWHHKU_190912</strain>
    </source>
</reference>
<dbReference type="Proteomes" id="UP001148838">
    <property type="component" value="Unassembled WGS sequence"/>
</dbReference>
<dbReference type="EMBL" id="JAJSOF020000003">
    <property type="protein sequence ID" value="KAJ4449323.1"/>
    <property type="molecule type" value="Genomic_DNA"/>
</dbReference>
<proteinExistence type="predicted"/>
<accession>A0ABQ8TRK0</accession>
<feature type="domain" description="HAT C-terminal dimerisation" evidence="1">
    <location>
        <begin position="19"/>
        <end position="79"/>
    </location>
</feature>
<keyword evidence="3" id="KW-1185">Reference proteome</keyword>
<evidence type="ECO:0000259" key="1">
    <source>
        <dbReference type="Pfam" id="PF05699"/>
    </source>
</evidence>
<comment type="caution">
    <text evidence="2">The sequence shown here is derived from an EMBL/GenBank/DDBJ whole genome shotgun (WGS) entry which is preliminary data.</text>
</comment>
<evidence type="ECO:0000313" key="2">
    <source>
        <dbReference type="EMBL" id="KAJ4449323.1"/>
    </source>
</evidence>
<dbReference type="InterPro" id="IPR008906">
    <property type="entry name" value="HATC_C_dom"/>
</dbReference>
<protein>
    <recommendedName>
        <fullName evidence="1">HAT C-terminal dimerisation domain-containing protein</fullName>
    </recommendedName>
</protein>
<dbReference type="PANTHER" id="PTHR45749">
    <property type="match status" value="1"/>
</dbReference>
<dbReference type="PANTHER" id="PTHR45749:SF28">
    <property type="entry name" value="ZINC FINGER MYM-TYPE PROTEIN 1-LIKE-RELATED"/>
    <property type="match status" value="1"/>
</dbReference>
<gene>
    <name evidence="2" type="ORF">ANN_00721</name>
</gene>
<evidence type="ECO:0000313" key="3">
    <source>
        <dbReference type="Proteomes" id="UP001148838"/>
    </source>
</evidence>
<name>A0ABQ8TRK0_PERAM</name>
<organism evidence="2 3">
    <name type="scientific">Periplaneta americana</name>
    <name type="common">American cockroach</name>
    <name type="synonym">Blatta americana</name>
    <dbReference type="NCBI Taxonomy" id="6978"/>
    <lineage>
        <taxon>Eukaryota</taxon>
        <taxon>Metazoa</taxon>
        <taxon>Ecdysozoa</taxon>
        <taxon>Arthropoda</taxon>
        <taxon>Hexapoda</taxon>
        <taxon>Insecta</taxon>
        <taxon>Pterygota</taxon>
        <taxon>Neoptera</taxon>
        <taxon>Polyneoptera</taxon>
        <taxon>Dictyoptera</taxon>
        <taxon>Blattodea</taxon>
        <taxon>Blattoidea</taxon>
        <taxon>Blattidae</taxon>
        <taxon>Blattinae</taxon>
        <taxon>Periplaneta</taxon>
    </lineage>
</organism>
<dbReference type="Pfam" id="PF05699">
    <property type="entry name" value="Dimer_Tnp_hAT"/>
    <property type="match status" value="1"/>
</dbReference>